<proteinExistence type="predicted"/>
<feature type="region of interest" description="Disordered" evidence="1">
    <location>
        <begin position="80"/>
        <end position="101"/>
    </location>
</feature>
<organism evidence="3 4">
    <name type="scientific">Basidiobolus meristosporus CBS 931.73</name>
    <dbReference type="NCBI Taxonomy" id="1314790"/>
    <lineage>
        <taxon>Eukaryota</taxon>
        <taxon>Fungi</taxon>
        <taxon>Fungi incertae sedis</taxon>
        <taxon>Zoopagomycota</taxon>
        <taxon>Entomophthoromycotina</taxon>
        <taxon>Basidiobolomycetes</taxon>
        <taxon>Basidiobolales</taxon>
        <taxon>Basidiobolaceae</taxon>
        <taxon>Basidiobolus</taxon>
    </lineage>
</organism>
<feature type="compositionally biased region" description="Basic and acidic residues" evidence="1">
    <location>
        <begin position="146"/>
        <end position="164"/>
    </location>
</feature>
<comment type="caution">
    <text evidence="3">The sequence shown here is derived from an EMBL/GenBank/DDBJ whole genome shotgun (WGS) entry which is preliminary data.</text>
</comment>
<sequence>MSHYLDCLCVICGLVMGRLHIIVGWFNPGISRSFPMEAKLSMLIVNKPAPDQPPCPPSLPGSYPSPADFYDSEWSVSDESVSHSQHVNHQQQPLNNGTGSECVTSEATRVAVTPLDLVSPDLHSVEDNGRLSSEQSDNIAQPQTMSEDRCHAEPKARNGQDHENTLIPTSDGEQLENERFWILHRQRSLVDIVSHRPLTANRLEEIEFWFQHELRVFEDVLNNKPLPAPIPIQTHGLVAKESQPAQRNEPEATEGSKAQPQRRGTLKKLTRSISKRFRTWRKLV</sequence>
<evidence type="ECO:0000256" key="2">
    <source>
        <dbReference type="SAM" id="Phobius"/>
    </source>
</evidence>
<accession>A0A1Y1XXD7</accession>
<keyword evidence="2" id="KW-0812">Transmembrane</keyword>
<feature type="region of interest" description="Disordered" evidence="1">
    <location>
        <begin position="118"/>
        <end position="169"/>
    </location>
</feature>
<keyword evidence="4" id="KW-1185">Reference proteome</keyword>
<dbReference type="Proteomes" id="UP000193498">
    <property type="component" value="Unassembled WGS sequence"/>
</dbReference>
<keyword evidence="2" id="KW-0472">Membrane</keyword>
<feature type="region of interest" description="Disordered" evidence="1">
    <location>
        <begin position="239"/>
        <end position="268"/>
    </location>
</feature>
<dbReference type="InParanoid" id="A0A1Y1XXD7"/>
<protein>
    <submittedName>
        <fullName evidence="3">Uncharacterized protein</fullName>
    </submittedName>
</protein>
<evidence type="ECO:0000256" key="1">
    <source>
        <dbReference type="SAM" id="MobiDB-lite"/>
    </source>
</evidence>
<gene>
    <name evidence="3" type="ORF">K493DRAFT_60093</name>
</gene>
<feature type="compositionally biased region" description="Low complexity" evidence="1">
    <location>
        <begin position="80"/>
        <end position="92"/>
    </location>
</feature>
<keyword evidence="2" id="KW-1133">Transmembrane helix</keyword>
<feature type="compositionally biased region" description="Polar residues" evidence="1">
    <location>
        <begin position="130"/>
        <end position="145"/>
    </location>
</feature>
<dbReference type="AlphaFoldDB" id="A0A1Y1XXD7"/>
<reference evidence="3 4" key="1">
    <citation type="submission" date="2016-07" db="EMBL/GenBank/DDBJ databases">
        <title>Pervasive Adenine N6-methylation of Active Genes in Fungi.</title>
        <authorList>
            <consortium name="DOE Joint Genome Institute"/>
            <person name="Mondo S.J."/>
            <person name="Dannebaum R.O."/>
            <person name="Kuo R.C."/>
            <person name="Labutti K."/>
            <person name="Haridas S."/>
            <person name="Kuo A."/>
            <person name="Salamov A."/>
            <person name="Ahrendt S.R."/>
            <person name="Lipzen A."/>
            <person name="Sullivan W."/>
            <person name="Andreopoulos W.B."/>
            <person name="Clum A."/>
            <person name="Lindquist E."/>
            <person name="Daum C."/>
            <person name="Ramamoorthy G.K."/>
            <person name="Gryganskyi A."/>
            <person name="Culley D."/>
            <person name="Magnuson J.K."/>
            <person name="James T.Y."/>
            <person name="O'Malley M.A."/>
            <person name="Stajich J.E."/>
            <person name="Spatafora J.W."/>
            <person name="Visel A."/>
            <person name="Grigoriev I.V."/>
        </authorList>
    </citation>
    <scope>NUCLEOTIDE SEQUENCE [LARGE SCALE GENOMIC DNA]</scope>
    <source>
        <strain evidence="3 4">CBS 931.73</strain>
    </source>
</reference>
<feature type="transmembrane region" description="Helical" evidence="2">
    <location>
        <begin position="7"/>
        <end position="26"/>
    </location>
</feature>
<evidence type="ECO:0000313" key="4">
    <source>
        <dbReference type="Proteomes" id="UP000193498"/>
    </source>
</evidence>
<name>A0A1Y1XXD7_9FUNG</name>
<dbReference type="EMBL" id="MCFE01000386">
    <property type="protein sequence ID" value="ORX90335.1"/>
    <property type="molecule type" value="Genomic_DNA"/>
</dbReference>
<evidence type="ECO:0000313" key="3">
    <source>
        <dbReference type="EMBL" id="ORX90335.1"/>
    </source>
</evidence>